<dbReference type="AlphaFoldDB" id="A0A9P6DM77"/>
<dbReference type="Proteomes" id="UP000886523">
    <property type="component" value="Unassembled WGS sequence"/>
</dbReference>
<evidence type="ECO:0000313" key="1">
    <source>
        <dbReference type="EMBL" id="KAF9507666.1"/>
    </source>
</evidence>
<sequence length="190" mass="21100">MFRDPYLSYLACGSCFVVDLYVQIALGRAWQFWEFAIANKRMADVAPEIYGNFGDYDVNSVLGGTLFQAHTKDCHQDFYSINVLRAVKQLIEKTRFKKGEANFQFIAAQNNLEPGLGPKAVPGVKLLLVAAAWILSARSPEGELERKGEKDGKGGARQIRTRFYIVGWAAGRTYTRPGAGTAWPVGGWDD</sequence>
<gene>
    <name evidence="1" type="ORF">BS47DRAFT_1398428</name>
</gene>
<dbReference type="EMBL" id="MU129075">
    <property type="protein sequence ID" value="KAF9507666.1"/>
    <property type="molecule type" value="Genomic_DNA"/>
</dbReference>
<comment type="caution">
    <text evidence="1">The sequence shown here is derived from an EMBL/GenBank/DDBJ whole genome shotgun (WGS) entry which is preliminary data.</text>
</comment>
<proteinExistence type="predicted"/>
<accession>A0A9P6DM77</accession>
<reference evidence="1" key="1">
    <citation type="journal article" date="2020" name="Nat. Commun.">
        <title>Large-scale genome sequencing of mycorrhizal fungi provides insights into the early evolution of symbiotic traits.</title>
        <authorList>
            <person name="Miyauchi S."/>
            <person name="Kiss E."/>
            <person name="Kuo A."/>
            <person name="Drula E."/>
            <person name="Kohler A."/>
            <person name="Sanchez-Garcia M."/>
            <person name="Morin E."/>
            <person name="Andreopoulos B."/>
            <person name="Barry K.W."/>
            <person name="Bonito G."/>
            <person name="Buee M."/>
            <person name="Carver A."/>
            <person name="Chen C."/>
            <person name="Cichocki N."/>
            <person name="Clum A."/>
            <person name="Culley D."/>
            <person name="Crous P.W."/>
            <person name="Fauchery L."/>
            <person name="Girlanda M."/>
            <person name="Hayes R.D."/>
            <person name="Keri Z."/>
            <person name="LaButti K."/>
            <person name="Lipzen A."/>
            <person name="Lombard V."/>
            <person name="Magnuson J."/>
            <person name="Maillard F."/>
            <person name="Murat C."/>
            <person name="Nolan M."/>
            <person name="Ohm R.A."/>
            <person name="Pangilinan J."/>
            <person name="Pereira M.F."/>
            <person name="Perotto S."/>
            <person name="Peter M."/>
            <person name="Pfister S."/>
            <person name="Riley R."/>
            <person name="Sitrit Y."/>
            <person name="Stielow J.B."/>
            <person name="Szollosi G."/>
            <person name="Zifcakova L."/>
            <person name="Stursova M."/>
            <person name="Spatafora J.W."/>
            <person name="Tedersoo L."/>
            <person name="Vaario L.M."/>
            <person name="Yamada A."/>
            <person name="Yan M."/>
            <person name="Wang P."/>
            <person name="Xu J."/>
            <person name="Bruns T."/>
            <person name="Baldrian P."/>
            <person name="Vilgalys R."/>
            <person name="Dunand C."/>
            <person name="Henrissat B."/>
            <person name="Grigoriev I.V."/>
            <person name="Hibbett D."/>
            <person name="Nagy L.G."/>
            <person name="Martin F.M."/>
        </authorList>
    </citation>
    <scope>NUCLEOTIDE SEQUENCE</scope>
    <source>
        <strain evidence="1">UP504</strain>
    </source>
</reference>
<keyword evidence="2" id="KW-1185">Reference proteome</keyword>
<organism evidence="1 2">
    <name type="scientific">Hydnum rufescens UP504</name>
    <dbReference type="NCBI Taxonomy" id="1448309"/>
    <lineage>
        <taxon>Eukaryota</taxon>
        <taxon>Fungi</taxon>
        <taxon>Dikarya</taxon>
        <taxon>Basidiomycota</taxon>
        <taxon>Agaricomycotina</taxon>
        <taxon>Agaricomycetes</taxon>
        <taxon>Cantharellales</taxon>
        <taxon>Hydnaceae</taxon>
        <taxon>Hydnum</taxon>
    </lineage>
</organism>
<evidence type="ECO:0000313" key="2">
    <source>
        <dbReference type="Proteomes" id="UP000886523"/>
    </source>
</evidence>
<name>A0A9P6DM77_9AGAM</name>
<protein>
    <submittedName>
        <fullName evidence="1">Uncharacterized protein</fullName>
    </submittedName>
</protein>